<dbReference type="GO" id="GO:0071004">
    <property type="term" value="C:U2-type prespliceosome"/>
    <property type="evidence" value="ECO:0000318"/>
    <property type="project" value="GO_Central"/>
</dbReference>
<dbReference type="PANTHER" id="PTHR11864">
    <property type="entry name" value="PRE-MRNA-PROCESSING PROTEIN PRP40"/>
    <property type="match status" value="1"/>
</dbReference>
<dbReference type="InterPro" id="IPR036020">
    <property type="entry name" value="WW_dom_sf"/>
</dbReference>
<reference evidence="5 6" key="2">
    <citation type="journal article" date="2008" name="Nature">
        <title>The Phaeodactylum genome reveals the evolutionary history of diatom genomes.</title>
        <authorList>
            <person name="Bowler C."/>
            <person name="Allen A.E."/>
            <person name="Badger J.H."/>
            <person name="Grimwood J."/>
            <person name="Jabbari K."/>
            <person name="Kuo A."/>
            <person name="Maheswari U."/>
            <person name="Martens C."/>
            <person name="Maumus F."/>
            <person name="Otillar R.P."/>
            <person name="Rayko E."/>
            <person name="Salamov A."/>
            <person name="Vandepoele K."/>
            <person name="Beszteri B."/>
            <person name="Gruber A."/>
            <person name="Heijde M."/>
            <person name="Katinka M."/>
            <person name="Mock T."/>
            <person name="Valentin K."/>
            <person name="Verret F."/>
            <person name="Berges J.A."/>
            <person name="Brownlee C."/>
            <person name="Cadoret J.P."/>
            <person name="Chiovitti A."/>
            <person name="Choi C.J."/>
            <person name="Coesel S."/>
            <person name="De Martino A."/>
            <person name="Detter J.C."/>
            <person name="Durkin C."/>
            <person name="Falciatore A."/>
            <person name="Fournet J."/>
            <person name="Haruta M."/>
            <person name="Huysman M.J."/>
            <person name="Jenkins B.D."/>
            <person name="Jiroutova K."/>
            <person name="Jorgensen R.E."/>
            <person name="Joubert Y."/>
            <person name="Kaplan A."/>
            <person name="Kroger N."/>
            <person name="Kroth P.G."/>
            <person name="La Roche J."/>
            <person name="Lindquist E."/>
            <person name="Lommer M."/>
            <person name="Martin-Jezequel V."/>
            <person name="Lopez P.J."/>
            <person name="Lucas S."/>
            <person name="Mangogna M."/>
            <person name="McGinnis K."/>
            <person name="Medlin L.K."/>
            <person name="Montsant A."/>
            <person name="Oudot-Le Secq M.P."/>
            <person name="Napoli C."/>
            <person name="Obornik M."/>
            <person name="Parker M.S."/>
            <person name="Petit J.L."/>
            <person name="Porcel B.M."/>
            <person name="Poulsen N."/>
            <person name="Robison M."/>
            <person name="Rychlewski L."/>
            <person name="Rynearson T.A."/>
            <person name="Schmutz J."/>
            <person name="Shapiro H."/>
            <person name="Siaut M."/>
            <person name="Stanley M."/>
            <person name="Sussman M.R."/>
            <person name="Taylor A.R."/>
            <person name="Vardi A."/>
            <person name="von Dassow P."/>
            <person name="Vyverman W."/>
            <person name="Willis A."/>
            <person name="Wyrwicz L.S."/>
            <person name="Rokhsar D.S."/>
            <person name="Weissenbach J."/>
            <person name="Armbrust E.V."/>
            <person name="Green B.R."/>
            <person name="Van de Peer Y."/>
            <person name="Grigoriev I.V."/>
        </authorList>
    </citation>
    <scope>NUCLEOTIDE SEQUENCE [LARGE SCALE GENOMIC DNA]</scope>
    <source>
        <strain evidence="5 6">CCMP1335</strain>
    </source>
</reference>
<protein>
    <recommendedName>
        <fullName evidence="7">WW domain-containing protein</fullName>
    </recommendedName>
</protein>
<dbReference type="PANTHER" id="PTHR11864:SF0">
    <property type="entry name" value="PRP40 PRE-MRNA PROCESSING FACTOR 40 HOMOLOG A (YEAST)"/>
    <property type="match status" value="1"/>
</dbReference>
<dbReference type="SUPFAM" id="SSF81698">
    <property type="entry name" value="FF domain"/>
    <property type="match status" value="4"/>
</dbReference>
<keyword evidence="1" id="KW-0175">Coiled coil</keyword>
<dbReference type="PROSITE" id="PS50020">
    <property type="entry name" value="WW_DOMAIN_2"/>
    <property type="match status" value="1"/>
</dbReference>
<proteinExistence type="predicted"/>
<organism evidence="5 6">
    <name type="scientific">Thalassiosira pseudonana</name>
    <name type="common">Marine diatom</name>
    <name type="synonym">Cyclotella nana</name>
    <dbReference type="NCBI Taxonomy" id="35128"/>
    <lineage>
        <taxon>Eukaryota</taxon>
        <taxon>Sar</taxon>
        <taxon>Stramenopiles</taxon>
        <taxon>Ochrophyta</taxon>
        <taxon>Bacillariophyta</taxon>
        <taxon>Coscinodiscophyceae</taxon>
        <taxon>Thalassiosirophycidae</taxon>
        <taxon>Thalassiosirales</taxon>
        <taxon>Thalassiosiraceae</taxon>
        <taxon>Thalassiosira</taxon>
    </lineage>
</organism>
<dbReference type="GO" id="GO:0045292">
    <property type="term" value="P:mRNA cis splicing, via spliceosome"/>
    <property type="evidence" value="ECO:0007669"/>
    <property type="project" value="InterPro"/>
</dbReference>
<feature type="compositionally biased region" description="Low complexity" evidence="2">
    <location>
        <begin position="258"/>
        <end position="340"/>
    </location>
</feature>
<dbReference type="Pfam" id="PF00397">
    <property type="entry name" value="WW"/>
    <property type="match status" value="1"/>
</dbReference>
<feature type="compositionally biased region" description="Low complexity" evidence="2">
    <location>
        <begin position="241"/>
        <end position="251"/>
    </location>
</feature>
<dbReference type="OMA" id="NDVVRIC"/>
<dbReference type="InterPro" id="IPR039726">
    <property type="entry name" value="Prp40-like"/>
</dbReference>
<evidence type="ECO:0000256" key="1">
    <source>
        <dbReference type="SAM" id="Coils"/>
    </source>
</evidence>
<feature type="region of interest" description="Disordered" evidence="2">
    <location>
        <begin position="1"/>
        <end position="340"/>
    </location>
</feature>
<feature type="region of interest" description="Disordered" evidence="2">
    <location>
        <begin position="502"/>
        <end position="542"/>
    </location>
</feature>
<feature type="compositionally biased region" description="Gly residues" evidence="2">
    <location>
        <begin position="29"/>
        <end position="42"/>
    </location>
</feature>
<dbReference type="GO" id="GO:0003723">
    <property type="term" value="F:RNA binding"/>
    <property type="evidence" value="ECO:0000318"/>
    <property type="project" value="GO_Central"/>
</dbReference>
<dbReference type="STRING" id="35128.B8BYF2"/>
<reference evidence="5 6" key="1">
    <citation type="journal article" date="2004" name="Science">
        <title>The genome of the diatom Thalassiosira pseudonana: ecology, evolution, and metabolism.</title>
        <authorList>
            <person name="Armbrust E.V."/>
            <person name="Berges J.A."/>
            <person name="Bowler C."/>
            <person name="Green B.R."/>
            <person name="Martinez D."/>
            <person name="Putnam N.H."/>
            <person name="Zhou S."/>
            <person name="Allen A.E."/>
            <person name="Apt K.E."/>
            <person name="Bechner M."/>
            <person name="Brzezinski M.A."/>
            <person name="Chaal B.K."/>
            <person name="Chiovitti A."/>
            <person name="Davis A.K."/>
            <person name="Demarest M.S."/>
            <person name="Detter J.C."/>
            <person name="Glavina T."/>
            <person name="Goodstein D."/>
            <person name="Hadi M.Z."/>
            <person name="Hellsten U."/>
            <person name="Hildebrand M."/>
            <person name="Jenkins B.D."/>
            <person name="Jurka J."/>
            <person name="Kapitonov V.V."/>
            <person name="Kroger N."/>
            <person name="Lau W.W."/>
            <person name="Lane T.W."/>
            <person name="Larimer F.W."/>
            <person name="Lippmeier J.C."/>
            <person name="Lucas S."/>
            <person name="Medina M."/>
            <person name="Montsant A."/>
            <person name="Obornik M."/>
            <person name="Parker M.S."/>
            <person name="Palenik B."/>
            <person name="Pazour G.J."/>
            <person name="Richardson P.M."/>
            <person name="Rynearson T.A."/>
            <person name="Saito M.A."/>
            <person name="Schwartz D.C."/>
            <person name="Thamatrakoln K."/>
            <person name="Valentin K."/>
            <person name="Vardi A."/>
            <person name="Wilkerson F.P."/>
            <person name="Rokhsar D.S."/>
        </authorList>
    </citation>
    <scope>NUCLEOTIDE SEQUENCE [LARGE SCALE GENOMIC DNA]</scope>
    <source>
        <strain evidence="5 6">CCMP1335</strain>
    </source>
</reference>
<dbReference type="SMART" id="SM00441">
    <property type="entry name" value="FF"/>
    <property type="match status" value="3"/>
</dbReference>
<feature type="compositionally biased region" description="Low complexity" evidence="2">
    <location>
        <begin position="212"/>
        <end position="222"/>
    </location>
</feature>
<feature type="domain" description="FF" evidence="4">
    <location>
        <begin position="614"/>
        <end position="674"/>
    </location>
</feature>
<gene>
    <name evidence="5" type="ORF">THAPSDRAFT_21860</name>
</gene>
<evidence type="ECO:0000313" key="5">
    <source>
        <dbReference type="EMBL" id="EED94364.1"/>
    </source>
</evidence>
<dbReference type="InParanoid" id="B8BYF2"/>
<feature type="domain" description="WW" evidence="3">
    <location>
        <begin position="418"/>
        <end position="451"/>
    </location>
</feature>
<evidence type="ECO:0000313" key="6">
    <source>
        <dbReference type="Proteomes" id="UP000001449"/>
    </source>
</evidence>
<evidence type="ECO:0000256" key="2">
    <source>
        <dbReference type="SAM" id="MobiDB-lite"/>
    </source>
</evidence>
<feature type="compositionally biased region" description="Low complexity" evidence="2">
    <location>
        <begin position="64"/>
        <end position="85"/>
    </location>
</feature>
<dbReference type="AlphaFoldDB" id="B8BYF2"/>
<dbReference type="RefSeq" id="XP_002288928.1">
    <property type="nucleotide sequence ID" value="XM_002288892.1"/>
</dbReference>
<dbReference type="PROSITE" id="PS51676">
    <property type="entry name" value="FF"/>
    <property type="match status" value="1"/>
</dbReference>
<dbReference type="GO" id="GO:0000398">
    <property type="term" value="P:mRNA splicing, via spliceosome"/>
    <property type="evidence" value="ECO:0000318"/>
    <property type="project" value="GO_Central"/>
</dbReference>
<feature type="compositionally biased region" description="Low complexity" evidence="2">
    <location>
        <begin position="116"/>
        <end position="129"/>
    </location>
</feature>
<dbReference type="Gene3D" id="1.10.10.440">
    <property type="entry name" value="FF domain"/>
    <property type="match status" value="4"/>
</dbReference>
<dbReference type="Proteomes" id="UP000001449">
    <property type="component" value="Chromosome 3"/>
</dbReference>
<evidence type="ECO:0000259" key="4">
    <source>
        <dbReference type="PROSITE" id="PS51676"/>
    </source>
</evidence>
<dbReference type="InterPro" id="IPR001202">
    <property type="entry name" value="WW_dom"/>
</dbReference>
<dbReference type="KEGG" id="tps:THAPSDRAFT_21860"/>
<feature type="coiled-coil region" evidence="1">
    <location>
        <begin position="595"/>
        <end position="623"/>
    </location>
</feature>
<dbReference type="PaxDb" id="35128-Thaps21860"/>
<dbReference type="eggNOG" id="KOG0152">
    <property type="taxonomic scope" value="Eukaryota"/>
</dbReference>
<dbReference type="Gene3D" id="2.20.70.10">
    <property type="match status" value="1"/>
</dbReference>
<feature type="compositionally biased region" description="Acidic residues" evidence="2">
    <location>
        <begin position="924"/>
        <end position="940"/>
    </location>
</feature>
<keyword evidence="6" id="KW-1185">Reference proteome</keyword>
<dbReference type="SMART" id="SM00456">
    <property type="entry name" value="WW"/>
    <property type="match status" value="2"/>
</dbReference>
<dbReference type="EMBL" id="CM000640">
    <property type="protein sequence ID" value="EED94364.1"/>
    <property type="molecule type" value="Genomic_DNA"/>
</dbReference>
<evidence type="ECO:0000259" key="3">
    <source>
        <dbReference type="PROSITE" id="PS50020"/>
    </source>
</evidence>
<dbReference type="InterPro" id="IPR036517">
    <property type="entry name" value="FF_domain_sf"/>
</dbReference>
<dbReference type="InterPro" id="IPR002713">
    <property type="entry name" value="FF_domain"/>
</dbReference>
<dbReference type="SUPFAM" id="SSF51045">
    <property type="entry name" value="WW domain"/>
    <property type="match status" value="1"/>
</dbReference>
<dbReference type="PROSITE" id="PS01159">
    <property type="entry name" value="WW_DOMAIN_1"/>
    <property type="match status" value="1"/>
</dbReference>
<dbReference type="GeneID" id="7449501"/>
<feature type="compositionally biased region" description="Pro residues" evidence="2">
    <location>
        <begin position="223"/>
        <end position="234"/>
    </location>
</feature>
<name>B8BYF2_THAPS</name>
<dbReference type="HOGENOM" id="CLU_309628_0_0_1"/>
<sequence>MHLYSPADPDRATPTHLQIDTAMQRQPPGRGGRMGGRGGGAGRSPPNMGRGGGMSHYGPASMDQRPPQQQHQQRGGPNNINNMMMGRGGPGGGRIQDPGRGMGMVHNGRGFPPQHPLDQQQQFQRPQGQGMLRQNNINNVPPMPPHRGHPNNNNQGRVGGGRDGGHHHRLPPPPGRGNMGGGMNQQPPHPNHPHAGRGGMIQHPGNHPQPPFQRQQQQQGQRQPPPPPPPPPMPHQHHIMMHGNNPPHMMHQGGGMHGMHPQDQQQRMGPPMQQPNNNMPQQPPYQQQMGQQQQIHQGMMQPNNNMNMPPQQQQQQQQQRQFQGQQPVQQYPQQNFQQQQPGMGLPQGLPMGYPQHQLQQGMNAPPMYQQQQQQHAGMQMQPQPMTAYPQSNAMNAPNNMASRPAPQSVLPTAATPSAATADGWTEHSSPTGIPYYYNTITGVSTYDRPSCLPAVATIDKSKQTTVVATDKAAATRTWTAYTDASSGKMYYSDGVTTTWTCPPELADSEDGKANGNKRGTSGDNDASQRKPKRKKVSDNEETPYASKAEAVAAFKGLLLAKDISPTTKWNDVVRICSDDFRWEACTTVGERKQCLAEYQTKRANELRDVKRQEKARAKEAYQRLLTDVLPKVVGFAPGASRFMDVRDSLSKDDRFYAVEDETTREELFYDFVEELRKREERSKRNKKRETKEYFVSFLKTFEEQGKLTFASTWSTFISSLDESQKKDSKFTVSANMSDSDRQLFFADFITELQIAEDEKQRRIFDAERRAEKAQRDAYRQLLRDMAKAGALIPSTRWRGVEHKILSDPIVAPVQAQGREFPREIFEEFIGEWSDVYRDDRAVLNRVLKTPGKEFRFDDSTTIDSFTSMLMDSASPSPELYGEIRRILNSKHMTTSAQLLFDELRAEHEARSDGNKRGNLLNGEESSEDEGEIIEDEEGEEPQQSLAEKEPTE</sequence>
<dbReference type="GO" id="GO:0005685">
    <property type="term" value="C:U1 snRNP"/>
    <property type="evidence" value="ECO:0000318"/>
    <property type="project" value="GO_Central"/>
</dbReference>
<evidence type="ECO:0008006" key="7">
    <source>
        <dbReference type="Google" id="ProtNLM"/>
    </source>
</evidence>
<feature type="region of interest" description="Disordered" evidence="2">
    <location>
        <begin position="907"/>
        <end position="952"/>
    </location>
</feature>
<dbReference type="CDD" id="cd00201">
    <property type="entry name" value="WW"/>
    <property type="match status" value="1"/>
</dbReference>
<accession>B8BYF2</accession>
<dbReference type="Pfam" id="PF01846">
    <property type="entry name" value="FF"/>
    <property type="match status" value="2"/>
</dbReference>